<accession>A0A1J1J4C4</accession>
<protein>
    <submittedName>
        <fullName evidence="1">CLUMA_CG020241, isoform A</fullName>
    </submittedName>
</protein>
<dbReference type="AlphaFoldDB" id="A0A1J1J4C4"/>
<dbReference type="EMBL" id="CVRI01000070">
    <property type="protein sequence ID" value="CRL07261.1"/>
    <property type="molecule type" value="Genomic_DNA"/>
</dbReference>
<evidence type="ECO:0000313" key="2">
    <source>
        <dbReference type="Proteomes" id="UP000183832"/>
    </source>
</evidence>
<sequence>MNSAPSIVSFIKIKRYEKNTQFLSDITMNQNDHHENRERLLVLIVLRGKRNKTLKLSVIDRCKTFSYASSMQGSIMQFYLKLILTPNKFFTGRSREIM</sequence>
<dbReference type="Proteomes" id="UP000183832">
    <property type="component" value="Unassembled WGS sequence"/>
</dbReference>
<organism evidence="1 2">
    <name type="scientific">Clunio marinus</name>
    <dbReference type="NCBI Taxonomy" id="568069"/>
    <lineage>
        <taxon>Eukaryota</taxon>
        <taxon>Metazoa</taxon>
        <taxon>Ecdysozoa</taxon>
        <taxon>Arthropoda</taxon>
        <taxon>Hexapoda</taxon>
        <taxon>Insecta</taxon>
        <taxon>Pterygota</taxon>
        <taxon>Neoptera</taxon>
        <taxon>Endopterygota</taxon>
        <taxon>Diptera</taxon>
        <taxon>Nematocera</taxon>
        <taxon>Chironomoidea</taxon>
        <taxon>Chironomidae</taxon>
        <taxon>Clunio</taxon>
    </lineage>
</organism>
<gene>
    <name evidence="1" type="ORF">CLUMA_CG020241</name>
</gene>
<name>A0A1J1J4C4_9DIPT</name>
<evidence type="ECO:0000313" key="1">
    <source>
        <dbReference type="EMBL" id="CRL07261.1"/>
    </source>
</evidence>
<proteinExistence type="predicted"/>
<reference evidence="1 2" key="1">
    <citation type="submission" date="2015-04" db="EMBL/GenBank/DDBJ databases">
        <authorList>
            <person name="Syromyatnikov M.Y."/>
            <person name="Popov V.N."/>
        </authorList>
    </citation>
    <scope>NUCLEOTIDE SEQUENCE [LARGE SCALE GENOMIC DNA]</scope>
</reference>
<keyword evidence="2" id="KW-1185">Reference proteome</keyword>